<proteinExistence type="predicted"/>
<evidence type="ECO:0000256" key="3">
    <source>
        <dbReference type="ARBA" id="ARBA00023002"/>
    </source>
</evidence>
<dbReference type="GO" id="GO:0004497">
    <property type="term" value="F:monooxygenase activity"/>
    <property type="evidence" value="ECO:0007669"/>
    <property type="project" value="UniProtKB-KW"/>
</dbReference>
<dbReference type="PANTHER" id="PTHR30011:SF16">
    <property type="entry name" value="C2H2 FINGER DOMAIN TRANSCRIPTION FACTOR (EUROFUNG)-RELATED"/>
    <property type="match status" value="1"/>
</dbReference>
<keyword evidence="1" id="KW-0285">Flavoprotein</keyword>
<name>A0A8J3LU92_9ACTN</name>
<dbReference type="Proteomes" id="UP000630097">
    <property type="component" value="Unassembled WGS sequence"/>
</dbReference>
<dbReference type="Pfam" id="PF00296">
    <property type="entry name" value="Bac_luciferase"/>
    <property type="match status" value="1"/>
</dbReference>
<keyword evidence="4" id="KW-0503">Monooxygenase</keyword>
<evidence type="ECO:0000259" key="5">
    <source>
        <dbReference type="Pfam" id="PF00296"/>
    </source>
</evidence>
<accession>A0A8J3LU92</accession>
<dbReference type="RefSeq" id="WP_203881834.1">
    <property type="nucleotide sequence ID" value="NZ_BAABHH010000006.1"/>
</dbReference>
<dbReference type="InterPro" id="IPR036661">
    <property type="entry name" value="Luciferase-like_sf"/>
</dbReference>
<dbReference type="EMBL" id="BONV01000004">
    <property type="protein sequence ID" value="GIG78352.1"/>
    <property type="molecule type" value="Genomic_DNA"/>
</dbReference>
<dbReference type="GO" id="GO:0016705">
    <property type="term" value="F:oxidoreductase activity, acting on paired donors, with incorporation or reduction of molecular oxygen"/>
    <property type="evidence" value="ECO:0007669"/>
    <property type="project" value="InterPro"/>
</dbReference>
<dbReference type="PANTHER" id="PTHR30011">
    <property type="entry name" value="ALKANESULFONATE MONOOXYGENASE-RELATED"/>
    <property type="match status" value="1"/>
</dbReference>
<keyword evidence="3" id="KW-0560">Oxidoreductase</keyword>
<evidence type="ECO:0000256" key="4">
    <source>
        <dbReference type="ARBA" id="ARBA00023033"/>
    </source>
</evidence>
<gene>
    <name evidence="6" type="primary">hmd_1</name>
    <name evidence="6" type="ORF">Pka01_14790</name>
</gene>
<comment type="caution">
    <text evidence="6">The sequence shown here is derived from an EMBL/GenBank/DDBJ whole genome shotgun (WGS) entry which is preliminary data.</text>
</comment>
<dbReference type="SUPFAM" id="SSF51679">
    <property type="entry name" value="Bacterial luciferase-like"/>
    <property type="match status" value="1"/>
</dbReference>
<evidence type="ECO:0000256" key="1">
    <source>
        <dbReference type="ARBA" id="ARBA00022630"/>
    </source>
</evidence>
<dbReference type="InterPro" id="IPR051260">
    <property type="entry name" value="Diverse_substr_monoxygenases"/>
</dbReference>
<evidence type="ECO:0000313" key="6">
    <source>
        <dbReference type="EMBL" id="GIG78352.1"/>
    </source>
</evidence>
<keyword evidence="2" id="KW-0288">FMN</keyword>
<evidence type="ECO:0000313" key="7">
    <source>
        <dbReference type="Proteomes" id="UP000630097"/>
    </source>
</evidence>
<sequence>MTKHFRFGVVAGFAPDAESWTGLARQAENLGYSTLLVPDTLGTLPPLLALAAAAGATTTLRLSTFVLSVPYRRPRQLAWELAGLDFLSGGRLDLGIGTGRADARADAEFLGMPYGSAGERLSQVEELITEVRAAFGGSGRFTGAVQKEGPPVLLAAAGERMLTLAAKEADIVTFAVHPASAPHALHRPLAVLEEKAGARFGEIELSSNVHLVGSDPPPWLRPLLHGAGPGSLAVLDGTPRQMADTLLRRRDELGISYVTVNGVFAQAFAPVVELLAGR</sequence>
<evidence type="ECO:0000256" key="2">
    <source>
        <dbReference type="ARBA" id="ARBA00022643"/>
    </source>
</evidence>
<dbReference type="Gene3D" id="3.20.20.30">
    <property type="entry name" value="Luciferase-like domain"/>
    <property type="match status" value="1"/>
</dbReference>
<protein>
    <submittedName>
        <fullName evidence="6">N5,N10-methylene tetrahydromethanopterin reductase</fullName>
    </submittedName>
</protein>
<dbReference type="AlphaFoldDB" id="A0A8J3LU92"/>
<keyword evidence="7" id="KW-1185">Reference proteome</keyword>
<reference evidence="6 7" key="1">
    <citation type="submission" date="2021-01" db="EMBL/GenBank/DDBJ databases">
        <title>Whole genome shotgun sequence of Planotetraspora kaengkrachanensis NBRC 104272.</title>
        <authorList>
            <person name="Komaki H."/>
            <person name="Tamura T."/>
        </authorList>
    </citation>
    <scope>NUCLEOTIDE SEQUENCE [LARGE SCALE GENOMIC DNA]</scope>
    <source>
        <strain evidence="6 7">NBRC 104272</strain>
    </source>
</reference>
<dbReference type="InterPro" id="IPR011251">
    <property type="entry name" value="Luciferase-like_dom"/>
</dbReference>
<feature type="domain" description="Luciferase-like" evidence="5">
    <location>
        <begin position="17"/>
        <end position="212"/>
    </location>
</feature>
<organism evidence="6 7">
    <name type="scientific">Planotetraspora kaengkrachanensis</name>
    <dbReference type="NCBI Taxonomy" id="575193"/>
    <lineage>
        <taxon>Bacteria</taxon>
        <taxon>Bacillati</taxon>
        <taxon>Actinomycetota</taxon>
        <taxon>Actinomycetes</taxon>
        <taxon>Streptosporangiales</taxon>
        <taxon>Streptosporangiaceae</taxon>
        <taxon>Planotetraspora</taxon>
    </lineage>
</organism>